<proteinExistence type="predicted"/>
<sequence length="43" mass="5092">MASQSRLLVAVWSQTLLSERLYQLVRQNVWFEPTLSDKTVKRL</sequence>
<evidence type="ECO:0000313" key="1">
    <source>
        <dbReference type="EMBL" id="EMB14985.1"/>
    </source>
</evidence>
<dbReference type="Proteomes" id="UP000011529">
    <property type="component" value="Unassembled WGS sequence"/>
</dbReference>
<reference evidence="1" key="2">
    <citation type="journal article" date="2013" name="Mar. Genomics">
        <title>Expression of sulfatases in Rhodopirellula baltica and the diversity of sulfatases in the genus Rhodopirellula.</title>
        <authorList>
            <person name="Wegner C.E."/>
            <person name="Richter-Heitmann T."/>
            <person name="Klindworth A."/>
            <person name="Klockow C."/>
            <person name="Richter M."/>
            <person name="Achstetter T."/>
            <person name="Glockner F.O."/>
            <person name="Harder J."/>
        </authorList>
    </citation>
    <scope>NUCLEOTIDE SEQUENCE [LARGE SCALE GENOMIC DNA]</scope>
    <source>
        <strain evidence="1">6C</strain>
    </source>
</reference>
<protein>
    <submittedName>
        <fullName evidence="1">Uncharacterized protein</fullName>
    </submittedName>
</protein>
<comment type="caution">
    <text evidence="1">The sequence shown here is derived from an EMBL/GenBank/DDBJ whole genome shotgun (WGS) entry which is preliminary data.</text>
</comment>
<reference evidence="1" key="1">
    <citation type="submission" date="2012-11" db="EMBL/GenBank/DDBJ databases">
        <title>Permanent draft genomes of Rhodopirellula europaea strain SH398 and 6C.</title>
        <authorList>
            <person name="Richter M."/>
            <person name="Richter-Heitmann T."/>
            <person name="Frank C."/>
            <person name="Harder J."/>
            <person name="Glockner F.O."/>
        </authorList>
    </citation>
    <scope>NUCLEOTIDE SEQUENCE</scope>
    <source>
        <strain evidence="1">6C</strain>
    </source>
</reference>
<organism evidence="1 2">
    <name type="scientific">Rhodopirellula europaea 6C</name>
    <dbReference type="NCBI Taxonomy" id="1263867"/>
    <lineage>
        <taxon>Bacteria</taxon>
        <taxon>Pseudomonadati</taxon>
        <taxon>Planctomycetota</taxon>
        <taxon>Planctomycetia</taxon>
        <taxon>Pirellulales</taxon>
        <taxon>Pirellulaceae</taxon>
        <taxon>Rhodopirellula</taxon>
    </lineage>
</organism>
<keyword evidence="2" id="KW-1185">Reference proteome</keyword>
<name>M2AD79_9BACT</name>
<accession>M2AD79</accession>
<dbReference type="EMBL" id="ANMO01000202">
    <property type="protein sequence ID" value="EMB14985.1"/>
    <property type="molecule type" value="Genomic_DNA"/>
</dbReference>
<evidence type="ECO:0000313" key="2">
    <source>
        <dbReference type="Proteomes" id="UP000011529"/>
    </source>
</evidence>
<gene>
    <name evidence="1" type="ORF">RE6C_04322</name>
</gene>
<dbReference type="PATRIC" id="fig|1263867.3.peg.4634"/>
<dbReference type="AlphaFoldDB" id="M2AD79"/>